<dbReference type="InterPro" id="IPR008972">
    <property type="entry name" value="Cupredoxin"/>
</dbReference>
<keyword evidence="2" id="KW-1185">Reference proteome</keyword>
<dbReference type="Proteomes" id="UP000247409">
    <property type="component" value="Unassembled WGS sequence"/>
</dbReference>
<dbReference type="Gene3D" id="2.60.40.420">
    <property type="entry name" value="Cupredoxins - blue copper proteins"/>
    <property type="match status" value="1"/>
</dbReference>
<proteinExistence type="predicted"/>
<dbReference type="EMBL" id="NBIV01000172">
    <property type="protein sequence ID" value="PXF42226.1"/>
    <property type="molecule type" value="Genomic_DNA"/>
</dbReference>
<accession>A0A2V3IJF1</accession>
<evidence type="ECO:0000313" key="1">
    <source>
        <dbReference type="EMBL" id="PXF42226.1"/>
    </source>
</evidence>
<sequence>MQRDHVIAGVRALYKAREASERAAQATAAPATAIANVTHFIAAEEVEGDYAPLGHDGCNGEGFGQHELGFTKAGELWPGSRSLKVMCPAYTGGRFVQRKRGGADKQFSGVVGQAKLCGITFAIRAARGEHTFLGVGA</sequence>
<dbReference type="AlphaFoldDB" id="A0A2V3IJF1"/>
<gene>
    <name evidence="1" type="ORF">BWQ96_08054</name>
</gene>
<evidence type="ECO:0000313" key="2">
    <source>
        <dbReference type="Proteomes" id="UP000247409"/>
    </source>
</evidence>
<organism evidence="1 2">
    <name type="scientific">Gracilariopsis chorda</name>
    <dbReference type="NCBI Taxonomy" id="448386"/>
    <lineage>
        <taxon>Eukaryota</taxon>
        <taxon>Rhodophyta</taxon>
        <taxon>Florideophyceae</taxon>
        <taxon>Rhodymeniophycidae</taxon>
        <taxon>Gracilariales</taxon>
        <taxon>Gracilariaceae</taxon>
        <taxon>Gracilariopsis</taxon>
    </lineage>
</organism>
<reference evidence="1 2" key="1">
    <citation type="journal article" date="2018" name="Mol. Biol. Evol.">
        <title>Analysis of the draft genome of the red seaweed Gracilariopsis chorda provides insights into genome size evolution in Rhodophyta.</title>
        <authorList>
            <person name="Lee J."/>
            <person name="Yang E.C."/>
            <person name="Graf L."/>
            <person name="Yang J.H."/>
            <person name="Qiu H."/>
            <person name="Zel Zion U."/>
            <person name="Chan C.X."/>
            <person name="Stephens T.G."/>
            <person name="Weber A.P.M."/>
            <person name="Boo G.H."/>
            <person name="Boo S.M."/>
            <person name="Kim K.M."/>
            <person name="Shin Y."/>
            <person name="Jung M."/>
            <person name="Lee S.J."/>
            <person name="Yim H.S."/>
            <person name="Lee J.H."/>
            <person name="Bhattacharya D."/>
            <person name="Yoon H.S."/>
        </authorList>
    </citation>
    <scope>NUCLEOTIDE SEQUENCE [LARGE SCALE GENOMIC DNA]</scope>
    <source>
        <strain evidence="1 2">SKKU-2015</strain>
        <tissue evidence="1">Whole body</tissue>
    </source>
</reference>
<comment type="caution">
    <text evidence="1">The sequence shown here is derived from an EMBL/GenBank/DDBJ whole genome shotgun (WGS) entry which is preliminary data.</text>
</comment>
<dbReference type="OrthoDB" id="2121828at2759"/>
<name>A0A2V3IJF1_9FLOR</name>
<protein>
    <submittedName>
        <fullName evidence="1">Ceruloplasmin</fullName>
    </submittedName>
</protein>